<evidence type="ECO:0000259" key="6">
    <source>
        <dbReference type="Pfam" id="PF12698"/>
    </source>
</evidence>
<keyword evidence="3 5" id="KW-1133">Transmembrane helix</keyword>
<dbReference type="Pfam" id="PF12698">
    <property type="entry name" value="ABC2_membrane_3"/>
    <property type="match status" value="1"/>
</dbReference>
<dbReference type="EMBL" id="JBHSAY010000006">
    <property type="protein sequence ID" value="MFC4131585.1"/>
    <property type="molecule type" value="Genomic_DNA"/>
</dbReference>
<feature type="transmembrane region" description="Helical" evidence="5">
    <location>
        <begin position="96"/>
        <end position="119"/>
    </location>
</feature>
<sequence>MNVRYLLLEARTVLRDIRFLVFTVAMPAVLFLVFDGLFGGQAFDNGTRASPALMVSMAGYGAMGAALSTGLTIAAERGSGWLRQLRLTPLSGSGYLAAKTMLSMLVAMPPVLLVSVLGAVVGDVDLTGPQWLGVTVGLWLAVLPFGVLGVALGQLSTSTNAQAMGGALMSVLGLTGGMWIPAEIVPGWMRHVMQATPSYWLREFGLSAFSPVASRTTGLLVLAGWTLAAGVVAITRFRADVARA</sequence>
<feature type="transmembrane region" description="Helical" evidence="5">
    <location>
        <begin position="219"/>
        <end position="237"/>
    </location>
</feature>
<keyword evidence="2 5" id="KW-0812">Transmembrane</keyword>
<protein>
    <submittedName>
        <fullName evidence="7">ABC transporter permease</fullName>
    </submittedName>
</protein>
<name>A0ABV8LML0_9ACTN</name>
<dbReference type="Proteomes" id="UP001595816">
    <property type="component" value="Unassembled WGS sequence"/>
</dbReference>
<gene>
    <name evidence="7" type="ORF">ACFOZ4_13320</name>
</gene>
<proteinExistence type="predicted"/>
<feature type="transmembrane region" description="Helical" evidence="5">
    <location>
        <begin position="52"/>
        <end position="75"/>
    </location>
</feature>
<reference evidence="8" key="1">
    <citation type="journal article" date="2019" name="Int. J. Syst. Evol. Microbiol.">
        <title>The Global Catalogue of Microorganisms (GCM) 10K type strain sequencing project: providing services to taxonomists for standard genome sequencing and annotation.</title>
        <authorList>
            <consortium name="The Broad Institute Genomics Platform"/>
            <consortium name="The Broad Institute Genome Sequencing Center for Infectious Disease"/>
            <person name="Wu L."/>
            <person name="Ma J."/>
        </authorList>
    </citation>
    <scope>NUCLEOTIDE SEQUENCE [LARGE SCALE GENOMIC DNA]</scope>
    <source>
        <strain evidence="8">CGMCC 4.7289</strain>
    </source>
</reference>
<dbReference type="RefSeq" id="WP_253755253.1">
    <property type="nucleotide sequence ID" value="NZ_JAMZDZ010000001.1"/>
</dbReference>
<dbReference type="InterPro" id="IPR013525">
    <property type="entry name" value="ABC2_TM"/>
</dbReference>
<dbReference type="PANTHER" id="PTHR43229">
    <property type="entry name" value="NODULATION PROTEIN J"/>
    <property type="match status" value="1"/>
</dbReference>
<feature type="domain" description="ABC-2 type transporter transmembrane" evidence="6">
    <location>
        <begin position="57"/>
        <end position="210"/>
    </location>
</feature>
<evidence type="ECO:0000256" key="4">
    <source>
        <dbReference type="ARBA" id="ARBA00023136"/>
    </source>
</evidence>
<accession>A0ABV8LML0</accession>
<evidence type="ECO:0000256" key="3">
    <source>
        <dbReference type="ARBA" id="ARBA00022989"/>
    </source>
</evidence>
<feature type="transmembrane region" description="Helical" evidence="5">
    <location>
        <begin position="20"/>
        <end position="40"/>
    </location>
</feature>
<evidence type="ECO:0000256" key="1">
    <source>
        <dbReference type="ARBA" id="ARBA00004141"/>
    </source>
</evidence>
<evidence type="ECO:0000256" key="2">
    <source>
        <dbReference type="ARBA" id="ARBA00022692"/>
    </source>
</evidence>
<dbReference type="InterPro" id="IPR051784">
    <property type="entry name" value="Nod_factor_ABC_transporter"/>
</dbReference>
<comment type="subcellular location">
    <subcellularLocation>
        <location evidence="1">Membrane</location>
        <topology evidence="1">Multi-pass membrane protein</topology>
    </subcellularLocation>
</comment>
<keyword evidence="8" id="KW-1185">Reference proteome</keyword>
<evidence type="ECO:0000313" key="7">
    <source>
        <dbReference type="EMBL" id="MFC4131585.1"/>
    </source>
</evidence>
<feature type="transmembrane region" description="Helical" evidence="5">
    <location>
        <begin position="131"/>
        <end position="152"/>
    </location>
</feature>
<dbReference type="PANTHER" id="PTHR43229:SF6">
    <property type="entry name" value="ABC-TYPE MULTIDRUG TRANSPORT SYSTEM, PERMEASE COMPONENT"/>
    <property type="match status" value="1"/>
</dbReference>
<evidence type="ECO:0000256" key="5">
    <source>
        <dbReference type="SAM" id="Phobius"/>
    </source>
</evidence>
<comment type="caution">
    <text evidence="7">The sequence shown here is derived from an EMBL/GenBank/DDBJ whole genome shotgun (WGS) entry which is preliminary data.</text>
</comment>
<evidence type="ECO:0000313" key="8">
    <source>
        <dbReference type="Proteomes" id="UP001595816"/>
    </source>
</evidence>
<feature type="transmembrane region" description="Helical" evidence="5">
    <location>
        <begin position="164"/>
        <end position="182"/>
    </location>
</feature>
<organism evidence="7 8">
    <name type="scientific">Hamadaea flava</name>
    <dbReference type="NCBI Taxonomy" id="1742688"/>
    <lineage>
        <taxon>Bacteria</taxon>
        <taxon>Bacillati</taxon>
        <taxon>Actinomycetota</taxon>
        <taxon>Actinomycetes</taxon>
        <taxon>Micromonosporales</taxon>
        <taxon>Micromonosporaceae</taxon>
        <taxon>Hamadaea</taxon>
    </lineage>
</organism>
<keyword evidence="4 5" id="KW-0472">Membrane</keyword>